<dbReference type="InterPro" id="IPR041691">
    <property type="entry name" value="Atg6/beclin_CC"/>
</dbReference>
<keyword evidence="2" id="KW-0175">Coiled coil</keyword>
<evidence type="ECO:0000313" key="6">
    <source>
        <dbReference type="Proteomes" id="UP001217754"/>
    </source>
</evidence>
<dbReference type="Pfam" id="PF17675">
    <property type="entry name" value="APG6_N"/>
    <property type="match status" value="1"/>
</dbReference>
<accession>A0AAF0JB48</accession>
<evidence type="ECO:0000259" key="4">
    <source>
        <dbReference type="Pfam" id="PF17675"/>
    </source>
</evidence>
<feature type="domain" description="Atg6/beclin coiled-coil" evidence="4">
    <location>
        <begin position="113"/>
        <end position="252"/>
    </location>
</feature>
<dbReference type="EMBL" id="CP119961">
    <property type="protein sequence ID" value="WFD39494.1"/>
    <property type="molecule type" value="Genomic_DNA"/>
</dbReference>
<evidence type="ECO:0000259" key="3">
    <source>
        <dbReference type="Pfam" id="PF04111"/>
    </source>
</evidence>
<feature type="domain" description="Atg6 BARA" evidence="3">
    <location>
        <begin position="258"/>
        <end position="428"/>
    </location>
</feature>
<dbReference type="GO" id="GO:0043548">
    <property type="term" value="F:phosphatidylinositol 3-kinase binding"/>
    <property type="evidence" value="ECO:0007669"/>
    <property type="project" value="TreeGrafter"/>
</dbReference>
<protein>
    <submittedName>
        <fullName evidence="5">Vacuolar protein sorting-associated protein atg6</fullName>
    </submittedName>
</protein>
<dbReference type="AlphaFoldDB" id="A0AAF0JB48"/>
<dbReference type="GO" id="GO:0000045">
    <property type="term" value="P:autophagosome assembly"/>
    <property type="evidence" value="ECO:0007669"/>
    <property type="project" value="TreeGrafter"/>
</dbReference>
<dbReference type="PANTHER" id="PTHR12768">
    <property type="entry name" value="BECLIN 1"/>
    <property type="match status" value="1"/>
</dbReference>
<dbReference type="Gene3D" id="1.10.418.40">
    <property type="entry name" value="Autophagy protein 6/Beclin 1"/>
    <property type="match status" value="1"/>
</dbReference>
<dbReference type="GO" id="GO:0034272">
    <property type="term" value="C:phosphatidylinositol 3-kinase complex, class III, type II"/>
    <property type="evidence" value="ECO:0007669"/>
    <property type="project" value="TreeGrafter"/>
</dbReference>
<dbReference type="GO" id="GO:0000423">
    <property type="term" value="P:mitophagy"/>
    <property type="evidence" value="ECO:0007669"/>
    <property type="project" value="TreeGrafter"/>
</dbReference>
<keyword evidence="6" id="KW-1185">Reference proteome</keyword>
<dbReference type="GO" id="GO:0030674">
    <property type="term" value="F:protein-macromolecule adaptor activity"/>
    <property type="evidence" value="ECO:0007669"/>
    <property type="project" value="TreeGrafter"/>
</dbReference>
<dbReference type="GO" id="GO:0006995">
    <property type="term" value="P:cellular response to nitrogen starvation"/>
    <property type="evidence" value="ECO:0007669"/>
    <property type="project" value="TreeGrafter"/>
</dbReference>
<dbReference type="GO" id="GO:0000407">
    <property type="term" value="C:phagophore assembly site"/>
    <property type="evidence" value="ECO:0007669"/>
    <property type="project" value="TreeGrafter"/>
</dbReference>
<evidence type="ECO:0000256" key="2">
    <source>
        <dbReference type="SAM" id="Coils"/>
    </source>
</evidence>
<name>A0AAF0JB48_9BASI</name>
<dbReference type="InterPro" id="IPR040455">
    <property type="entry name" value="Atg6_BARA"/>
</dbReference>
<dbReference type="InterPro" id="IPR007243">
    <property type="entry name" value="Atg6/Beclin"/>
</dbReference>
<dbReference type="PANTHER" id="PTHR12768:SF4">
    <property type="entry name" value="BECLIN-1"/>
    <property type="match status" value="1"/>
</dbReference>
<evidence type="ECO:0000256" key="1">
    <source>
        <dbReference type="ARBA" id="ARBA00005965"/>
    </source>
</evidence>
<organism evidence="5 6">
    <name type="scientific">Malassezia japonica</name>
    <dbReference type="NCBI Taxonomy" id="223818"/>
    <lineage>
        <taxon>Eukaryota</taxon>
        <taxon>Fungi</taxon>
        <taxon>Dikarya</taxon>
        <taxon>Basidiomycota</taxon>
        <taxon>Ustilaginomycotina</taxon>
        <taxon>Malasseziomycetes</taxon>
        <taxon>Malasseziales</taxon>
        <taxon>Malasseziaceae</taxon>
        <taxon>Malassezia</taxon>
    </lineage>
</organism>
<proteinExistence type="inferred from homology"/>
<dbReference type="Proteomes" id="UP001217754">
    <property type="component" value="Chromosome 4"/>
</dbReference>
<reference evidence="5" key="1">
    <citation type="submission" date="2023-03" db="EMBL/GenBank/DDBJ databases">
        <title>Mating type loci evolution in Malassezia.</title>
        <authorList>
            <person name="Coelho M.A."/>
        </authorList>
    </citation>
    <scope>NUCLEOTIDE SEQUENCE</scope>
    <source>
        <strain evidence="5">CBS 9431</strain>
    </source>
</reference>
<dbReference type="Pfam" id="PF04111">
    <property type="entry name" value="APG6"/>
    <property type="match status" value="1"/>
</dbReference>
<dbReference type="InterPro" id="IPR038274">
    <property type="entry name" value="Atg6/Beclin_C_sf"/>
</dbReference>
<sequence length="582" mass="64934">MGFNCQRCAQPLLLDASLEECDDDKVKEVKEVVRQAFPTPGPSTAPTDPAQRLDALGVKRSVREALLAQIRAKSKETKEKEKEEDAQSVQYARLFRVLAALPGLDETKPIQHPLCDTCTQQLLECMATEISDVRQERDTLQLLERELTRLAFVEGDMEMSADDKARWQREQNAVLREIEEMEAEKRRLEKEIAECDHDEAKLQRELRATKEEEDALEKDENAFWKEYNEQMAELEQIESQTALITTQLENDKAILAQLEKTNAYTDVFSITEDARGMPSINGLRLGRLGSGSHAHEQVEWPEINAAWGQTALLLTVLARKLDCTFTKYAVHPRGSYSTVERLEPDKAVYELYGTSDWQIGRLLHSRRFDYAMSGILHCVEELCERAVQHDASLDLPHKIHKDTIGDASIRLQFNQPDTWTRANRYLLFTGHPGQDHSRDPCPWVILNDFGGAFAMGCIGGTIWHGIKGARNSPRGERFLGSVSAIKARAPVLGGNFGVWGGLFTSFDCTVKSVRQKEDPWNAIIAGFFTGSTLAIRGGPRTAAGAGVMCGILLGVFEAFARRKQQAGTCVPDAPVAPTTSSS</sequence>
<dbReference type="Pfam" id="PF02466">
    <property type="entry name" value="Tim17"/>
    <property type="match status" value="1"/>
</dbReference>
<evidence type="ECO:0000313" key="5">
    <source>
        <dbReference type="EMBL" id="WFD39494.1"/>
    </source>
</evidence>
<gene>
    <name evidence="5" type="primary">atg6</name>
    <name evidence="5" type="ORF">MJAP1_002471</name>
</gene>
<comment type="similarity">
    <text evidence="1">Belongs to the beclin family.</text>
</comment>
<dbReference type="GO" id="GO:0034271">
    <property type="term" value="C:phosphatidylinositol 3-kinase complex, class III, type I"/>
    <property type="evidence" value="ECO:0007669"/>
    <property type="project" value="TreeGrafter"/>
</dbReference>
<feature type="coiled-coil region" evidence="2">
    <location>
        <begin position="164"/>
        <end position="219"/>
    </location>
</feature>
<dbReference type="GeneID" id="85226122"/>
<dbReference type="GO" id="GO:0045324">
    <property type="term" value="P:late endosome to vacuole transport"/>
    <property type="evidence" value="ECO:0007669"/>
    <property type="project" value="TreeGrafter"/>
</dbReference>
<dbReference type="RefSeq" id="XP_060122391.1">
    <property type="nucleotide sequence ID" value="XM_060266408.1"/>
</dbReference>